<evidence type="ECO:0000256" key="2">
    <source>
        <dbReference type="ARBA" id="ARBA00022603"/>
    </source>
</evidence>
<dbReference type="EC" id="2.1.1.-" evidence="4"/>
<dbReference type="PANTHER" id="PTHR13370">
    <property type="entry name" value="RNA METHYLASE-RELATED"/>
    <property type="match status" value="1"/>
</dbReference>
<accession>A0ABN0NZE8</accession>
<evidence type="ECO:0000313" key="7">
    <source>
        <dbReference type="Proteomes" id="UP000016649"/>
    </source>
</evidence>
<comment type="similarity">
    <text evidence="1 4">Belongs to the N(4)/N(6)-methyltransferase family.</text>
</comment>
<dbReference type="Pfam" id="PF01555">
    <property type="entry name" value="N6_N4_Mtase"/>
    <property type="match status" value="1"/>
</dbReference>
<reference evidence="6 7" key="1">
    <citation type="submission" date="2013-08" db="EMBL/GenBank/DDBJ databases">
        <authorList>
            <person name="Weinstock G."/>
            <person name="Sodergren E."/>
            <person name="Wylie T."/>
            <person name="Fulton L."/>
            <person name="Fulton R."/>
            <person name="Fronick C."/>
            <person name="O'Laughlin M."/>
            <person name="Godfrey J."/>
            <person name="Miner T."/>
            <person name="Herter B."/>
            <person name="Appelbaum E."/>
            <person name="Cordes M."/>
            <person name="Lek S."/>
            <person name="Wollam A."/>
            <person name="Pepin K.H."/>
            <person name="Palsikar V.B."/>
            <person name="Mitreva M."/>
            <person name="Wilson R.K."/>
        </authorList>
    </citation>
    <scope>NUCLEOTIDE SEQUENCE [LARGE SCALE GENOMIC DNA]</scope>
    <source>
        <strain evidence="6 7">ATCC 700332</strain>
    </source>
</reference>
<dbReference type="InterPro" id="IPR002052">
    <property type="entry name" value="DNA_methylase_N6_adenine_CS"/>
</dbReference>
<keyword evidence="3" id="KW-0808">Transferase</keyword>
<feature type="domain" description="DNA methylase N-4/N-6" evidence="5">
    <location>
        <begin position="87"/>
        <end position="308"/>
    </location>
</feature>
<dbReference type="PRINTS" id="PR00508">
    <property type="entry name" value="S21N4MTFRASE"/>
</dbReference>
<keyword evidence="7" id="KW-1185">Reference proteome</keyword>
<dbReference type="PANTHER" id="PTHR13370:SF3">
    <property type="entry name" value="TRNA (GUANINE(10)-N2)-METHYLTRANSFERASE HOMOLOG"/>
    <property type="match status" value="1"/>
</dbReference>
<evidence type="ECO:0000256" key="3">
    <source>
        <dbReference type="ARBA" id="ARBA00022679"/>
    </source>
</evidence>
<proteinExistence type="inferred from homology"/>
<name>A0ABN0NZE8_TRELE</name>
<dbReference type="InterPro" id="IPR029063">
    <property type="entry name" value="SAM-dependent_MTases_sf"/>
</dbReference>
<evidence type="ECO:0000256" key="1">
    <source>
        <dbReference type="ARBA" id="ARBA00006594"/>
    </source>
</evidence>
<keyword evidence="2" id="KW-0489">Methyltransferase</keyword>
<dbReference type="Gene3D" id="3.40.50.150">
    <property type="entry name" value="Vaccinia Virus protein VP39"/>
    <property type="match status" value="1"/>
</dbReference>
<evidence type="ECO:0000256" key="4">
    <source>
        <dbReference type="RuleBase" id="RU362026"/>
    </source>
</evidence>
<evidence type="ECO:0000313" key="6">
    <source>
        <dbReference type="EMBL" id="ERJ93412.1"/>
    </source>
</evidence>
<dbReference type="EMBL" id="AWVH01000026">
    <property type="protein sequence ID" value="ERJ93412.1"/>
    <property type="molecule type" value="Genomic_DNA"/>
</dbReference>
<comment type="caution">
    <text evidence="6">The sequence shown here is derived from an EMBL/GenBank/DDBJ whole genome shotgun (WGS) entry which is preliminary data.</text>
</comment>
<protein>
    <recommendedName>
        <fullName evidence="4">Methyltransferase</fullName>
        <ecNumber evidence="4">2.1.1.-</ecNumber>
    </recommendedName>
</protein>
<evidence type="ECO:0000259" key="5">
    <source>
        <dbReference type="Pfam" id="PF01555"/>
    </source>
</evidence>
<organism evidence="6 7">
    <name type="scientific">Treponema lecithinolyticum ATCC 700332</name>
    <dbReference type="NCBI Taxonomy" id="1321815"/>
    <lineage>
        <taxon>Bacteria</taxon>
        <taxon>Pseudomonadati</taxon>
        <taxon>Spirochaetota</taxon>
        <taxon>Spirochaetia</taxon>
        <taxon>Spirochaetales</taxon>
        <taxon>Treponemataceae</taxon>
        <taxon>Treponema</taxon>
    </lineage>
</organism>
<dbReference type="Proteomes" id="UP000016649">
    <property type="component" value="Unassembled WGS sequence"/>
</dbReference>
<sequence>MASQTEYKTKAKKKSVLNKTIDFETKPDNTWLKRCLNLSSCTIGSTAVKKSATNDTAIQPLTYESVINKTIIADTFKLLPFLPAACVDLLIVDPPYNLTKEYHGTTFSRQKESDYANYTRAWLDAVFPLLKKNASVYVCCDWRSSMIIAPVLAEKLHIKNRISWQREKGRGSRTNWKNGMEDIWFAVAGAGYTFNADAVKIRKRVIAPYRQNGQPKDWEHTGQGNFRNTCASNFWDDISIPYWSMPENTAHPAQKPEKLLAKLILASSNAGDTVLDPFAGSGSTAVTAKKLGRRYIGIEQNPRYCAWAEYRLEQADSKPSIQGFENGVFYERNSKPKSKKKKN</sequence>
<dbReference type="RefSeq" id="WP_021687299.1">
    <property type="nucleotide sequence ID" value="NZ_KI260564.1"/>
</dbReference>
<dbReference type="InterPro" id="IPR001091">
    <property type="entry name" value="RM_Methyltransferase"/>
</dbReference>
<dbReference type="PROSITE" id="PS00092">
    <property type="entry name" value="N6_MTASE"/>
    <property type="match status" value="1"/>
</dbReference>
<dbReference type="InterPro" id="IPR002941">
    <property type="entry name" value="DNA_methylase_N4/N6"/>
</dbReference>
<dbReference type="SUPFAM" id="SSF53335">
    <property type="entry name" value="S-adenosyl-L-methionine-dependent methyltransferases"/>
    <property type="match status" value="1"/>
</dbReference>
<gene>
    <name evidence="6" type="ORF">HMPREF9193_01088</name>
</gene>